<organism evidence="3 4">
    <name type="scientific">Treponema succinifaciens (strain ATCC 33096 / DSM 2489 / 6091)</name>
    <dbReference type="NCBI Taxonomy" id="869209"/>
    <lineage>
        <taxon>Bacteria</taxon>
        <taxon>Pseudomonadati</taxon>
        <taxon>Spirochaetota</taxon>
        <taxon>Spirochaetia</taxon>
        <taxon>Spirochaetales</taxon>
        <taxon>Treponemataceae</taxon>
        <taxon>Treponema</taxon>
    </lineage>
</organism>
<gene>
    <name evidence="3" type="ordered locus">Tresu_2655</name>
</gene>
<dbReference type="AlphaFoldDB" id="F2NYL5"/>
<feature type="compositionally biased region" description="Polar residues" evidence="2">
    <location>
        <begin position="1006"/>
        <end position="1026"/>
    </location>
</feature>
<keyword evidence="3" id="KW-0614">Plasmid</keyword>
<evidence type="ECO:0000313" key="3">
    <source>
        <dbReference type="EMBL" id="AEB15514.1"/>
    </source>
</evidence>
<dbReference type="GeneID" id="303000051"/>
<dbReference type="HOGENOM" id="CLU_282680_0_0_12"/>
<evidence type="ECO:0000256" key="2">
    <source>
        <dbReference type="SAM" id="MobiDB-lite"/>
    </source>
</evidence>
<dbReference type="KEGG" id="tsu:Tresu_2655"/>
<dbReference type="eggNOG" id="ENOG5032C28">
    <property type="taxonomic scope" value="Bacteria"/>
</dbReference>
<keyword evidence="1" id="KW-0175">Coiled coil</keyword>
<reference evidence="4" key="1">
    <citation type="submission" date="2011-04" db="EMBL/GenBank/DDBJ databases">
        <title>The complete genome of plasmid of Treponema succinifaciens DSM 2489.</title>
        <authorList>
            <person name="Lucas S."/>
            <person name="Copeland A."/>
            <person name="Lapidus A."/>
            <person name="Bruce D."/>
            <person name="Goodwin L."/>
            <person name="Pitluck S."/>
            <person name="Peters L."/>
            <person name="Kyrpides N."/>
            <person name="Mavromatis K."/>
            <person name="Ivanova N."/>
            <person name="Ovchinnikova G."/>
            <person name="Teshima H."/>
            <person name="Detter J.C."/>
            <person name="Tapia R."/>
            <person name="Han C."/>
            <person name="Land M."/>
            <person name="Hauser L."/>
            <person name="Markowitz V."/>
            <person name="Cheng J.-F."/>
            <person name="Hugenholtz P."/>
            <person name="Woyke T."/>
            <person name="Wu D."/>
            <person name="Gronow S."/>
            <person name="Wellnitz S."/>
            <person name="Brambilla E."/>
            <person name="Klenk H.-P."/>
            <person name="Eisen J.A."/>
        </authorList>
    </citation>
    <scope>NUCLEOTIDE SEQUENCE [LARGE SCALE GENOMIC DNA]</scope>
    <source>
        <strain evidence="4">ATCC 33096 / DSM 2489 / 6091</strain>
        <plasmid evidence="4">Plasmid pTRESU01</plasmid>
    </source>
</reference>
<feature type="coiled-coil region" evidence="1">
    <location>
        <begin position="18"/>
        <end position="45"/>
    </location>
</feature>
<feature type="region of interest" description="Disordered" evidence="2">
    <location>
        <begin position="656"/>
        <end position="680"/>
    </location>
</feature>
<proteinExistence type="predicted"/>
<protein>
    <submittedName>
        <fullName evidence="3">Uncharacterized protein</fullName>
    </submittedName>
</protein>
<dbReference type="EMBL" id="CP002632">
    <property type="protein sequence ID" value="AEB15514.1"/>
    <property type="molecule type" value="Genomic_DNA"/>
</dbReference>
<dbReference type="Proteomes" id="UP000006852">
    <property type="component" value="Plasmid pTRESU01"/>
</dbReference>
<accession>F2NYL5</accession>
<name>F2NYL5_TRES6</name>
<geneLocation type="plasmid" evidence="3 4">
    <name>pTRESU01</name>
</geneLocation>
<feature type="region of interest" description="Disordered" evidence="2">
    <location>
        <begin position="866"/>
        <end position="893"/>
    </location>
</feature>
<evidence type="ECO:0000256" key="1">
    <source>
        <dbReference type="SAM" id="Coils"/>
    </source>
</evidence>
<sequence>MLKELSWYIETNRFTNIVEEIEEKAAAYSEALKTDSENKEELRDDLRTLCQWHMEKSGYKTESVPYINIDLEFFDGHDINRAALSTFEKEIIKAHMYQKHLWEFMGTTGSMTVISKTAMRQDGFVYESYLPLEYKKTHNAKSPISNILEENPDAVPIYIYPDGSVSGEYNPEKSKFRLDALRDKSGFDWTRKGWDPNYEVHKEGWHGEYDETSTWTMVREGKGEYEKTSYTGARFEKLPEIEILKDGDRAILYDPNYSLISTFERIFLLTDGNIYGVEQEDAEKTVSLIKEAMDEMGIKSIKAVCGGDIRPDAKRLNPQLLMEKSVSEAAPAKKTAIPSRQRKGQKITNERILSFYKKLFGEALESNAEVASYKEYRKTKKELAEKAESKRTEESGRSLSEKIAIVKASGTEGKELIRAIQTEKTKIPLSVFNPADKKEGGLTDEEFNIIQNYAVPEHKKELFSRAILNLLVERETIKTSGKEVLELFDTVYADVVQGKKSDEAISVETTFSELCSNPDKSLGAEPVDSTVMEKLTEAKRNLPEQKTQELQKKVDAAVDNIIRNFSAVRMSTGMTPEEAVKLAAKTVGGKDSAVFVPPASGIVYQTPAMNAPFNARNGGDKRIFSDIRIADLIEKSKNLPPPTKEIEVERLIAESRQSATVKGQPSGERETETGNAHAEEIRTYKPYKETGTAQETYEAFPNLFSKEEREAWYKTESFRKTGLSVSDVENLVQSEEEKIQGLKPSTDKNVVTFSKKRELDRKLGYAAESTERSRNALLARIEPVTHSLNAEETAKRLEKTENTRAAYTKEDDGLLKERNAVAGNLKVAEINANGRLSRELAGAVTQADFASERNRIIFGEDVQQNVPAKKGDGKPLNTLANPKAEKAENSPTPYQSARQQAQSQFLTETTEEIAESNVSKYTKGGQIFPTDYNSGTESHVSVQEKHGTGTIHNAEIVTGDIPAGSDAGIIGESQFYKKSTPSLSVRTEAVHHTDTSVQGGEGEITGINTRQNSSENHLRASSQTKPMPTPEEQERERMARINANYEHDKAVLAKADPLFARNQFWDVGHAEGSGEDGYFDKQQLNKIKGMALEFEIRKSGDSLQ</sequence>
<feature type="compositionally biased region" description="Basic and acidic residues" evidence="2">
    <location>
        <begin position="667"/>
        <end position="680"/>
    </location>
</feature>
<evidence type="ECO:0000313" key="4">
    <source>
        <dbReference type="Proteomes" id="UP000006852"/>
    </source>
</evidence>
<dbReference type="RefSeq" id="WP_013702761.1">
    <property type="nucleotide sequence ID" value="NC_015386.1"/>
</dbReference>
<feature type="region of interest" description="Disordered" evidence="2">
    <location>
        <begin position="991"/>
        <end position="1034"/>
    </location>
</feature>
<keyword evidence="4" id="KW-1185">Reference proteome</keyword>